<dbReference type="EvolutionaryTrace" id="Q8DJY4"/>
<dbReference type="PDBsum" id="4IOH"/>
<dbReference type="Pfam" id="PF09996">
    <property type="entry name" value="DUF2237"/>
    <property type="match status" value="1"/>
</dbReference>
<name>Q8DJY4_THEVB</name>
<proteinExistence type="evidence at protein level"/>
<dbReference type="PANTHER" id="PTHR37466:SF1">
    <property type="entry name" value="SLR1628 PROTEIN"/>
    <property type="match status" value="1"/>
</dbReference>
<dbReference type="AlphaFoldDB" id="Q8DJY4"/>
<dbReference type="KEGG" id="tel:tll1086"/>
<dbReference type="STRING" id="197221.gene:10747680"/>
<dbReference type="PDB" id="4IOH">
    <property type="method" value="X-ray"/>
    <property type="resolution" value="2.53 A"/>
    <property type="chains" value="A=1-126"/>
</dbReference>
<sequence>MMTTMNVLGTPLECCCQNPLTGFYRDGFCRTGAGDVGAHVVCAQMTAEFLTFTRSRGNDLSTPVPAYQFPGLKPGDRWCLCASRWREALEAGVAPPVILEATHASALEYVSLEDLKAHALGGNQQR</sequence>
<accession>Q8DJY4</accession>
<evidence type="ECO:0000313" key="1">
    <source>
        <dbReference type="EMBL" id="BAC08639.1"/>
    </source>
</evidence>
<dbReference type="PANTHER" id="PTHR37466">
    <property type="entry name" value="SLR1628 PROTEIN"/>
    <property type="match status" value="1"/>
</dbReference>
<dbReference type="InterPro" id="IPR018714">
    <property type="entry name" value="DUF2237"/>
</dbReference>
<organism evidence="1 2">
    <name type="scientific">Thermosynechococcus vestitus (strain NIES-2133 / IAM M-273 / BP-1)</name>
    <dbReference type="NCBI Taxonomy" id="197221"/>
    <lineage>
        <taxon>Bacteria</taxon>
        <taxon>Bacillati</taxon>
        <taxon>Cyanobacteriota</taxon>
        <taxon>Cyanophyceae</taxon>
        <taxon>Acaryochloridales</taxon>
        <taxon>Thermosynechococcaceae</taxon>
        <taxon>Thermosynechococcus</taxon>
    </lineage>
</organism>
<evidence type="ECO:0000313" key="2">
    <source>
        <dbReference type="Proteomes" id="UP000000440"/>
    </source>
</evidence>
<gene>
    <name evidence="1" type="ordered locus">tll1086</name>
</gene>
<keyword evidence="2" id="KW-1185">Reference proteome</keyword>
<feature type="disulfide bond" evidence="3">
    <location>
        <begin position="29"/>
        <end position="79"/>
    </location>
</feature>
<reference evidence="3" key="2">
    <citation type="submission" date="2013-01" db="PDB data bank">
        <title>Crystal Structure of the Tll1086 protein from Thermosynechococcus elongatus.</title>
        <authorList>
            <person name="Vorobiev S."/>
            <person name="Su M."/>
            <person name="Seetharaman J."/>
            <person name="Maglaqui M."/>
            <person name="Xiao X."/>
            <person name="Kohan E."/>
            <person name="Wang D."/>
            <person name="Everett J.K."/>
            <person name="Acton T.B."/>
            <person name="Montelione G.T."/>
            <person name="Tong L."/>
            <person name="Hunt J.F."/>
        </authorList>
    </citation>
    <scope>X-RAY CRYSTALLOGRAPHY (2.53 ANGSTROMS)</scope>
    <scope>DISULFIDE BONDS</scope>
</reference>
<dbReference type="EMBL" id="BA000039">
    <property type="protein sequence ID" value="BAC08639.1"/>
    <property type="molecule type" value="Genomic_DNA"/>
</dbReference>
<feature type="disulfide bond" evidence="3">
    <location>
        <begin position="14"/>
        <end position="16"/>
    </location>
</feature>
<dbReference type="EnsemblBacteria" id="BAC08639">
    <property type="protein sequence ID" value="BAC08639"/>
    <property type="gene ID" value="BAC08639"/>
</dbReference>
<keyword evidence="3" id="KW-0002">3D-structure</keyword>
<reference evidence="1 2" key="1">
    <citation type="journal article" date="2002" name="DNA Res.">
        <title>Complete genome structure of the thermophilic cyanobacterium Thermosynechococcus elongatus BP-1.</title>
        <authorList>
            <person name="Nakamura Y."/>
            <person name="Kaneko T."/>
            <person name="Sato S."/>
            <person name="Ikeuchi M."/>
            <person name="Katoh H."/>
            <person name="Sasamoto S."/>
            <person name="Watanabe A."/>
            <person name="Iriguchi M."/>
            <person name="Kawashima K."/>
            <person name="Kimura T."/>
            <person name="Kishida Y."/>
            <person name="Kiyokawa C."/>
            <person name="Kohara M."/>
            <person name="Matsumoto M."/>
            <person name="Matsuno A."/>
            <person name="Nakazaki N."/>
            <person name="Shimpo S."/>
            <person name="Sugimoto M."/>
            <person name="Takeuchi C."/>
            <person name="Yamada M."/>
            <person name="Tabata S."/>
        </authorList>
    </citation>
    <scope>NUCLEOTIDE SEQUENCE [LARGE SCALE GENOMIC DNA]</scope>
    <source>
        <strain evidence="2">IAM M-273 / NIES-2133 / BP-1</strain>
    </source>
</reference>
<dbReference type="SMR" id="Q8DJY4"/>
<feature type="disulfide bond" evidence="3">
    <location>
        <begin position="15"/>
        <end position="42"/>
    </location>
</feature>
<dbReference type="PATRIC" id="fig|197221.4.peg.1140"/>
<dbReference type="eggNOG" id="COG3651">
    <property type="taxonomic scope" value="Bacteria"/>
</dbReference>
<evidence type="ECO:0007829" key="3">
    <source>
        <dbReference type="PDB" id="4IOH"/>
    </source>
</evidence>
<dbReference type="Gene3D" id="3.30.56.110">
    <property type="entry name" value="Protein of unknown function DUF2237"/>
    <property type="match status" value="1"/>
</dbReference>
<dbReference type="Proteomes" id="UP000000440">
    <property type="component" value="Chromosome"/>
</dbReference>
<dbReference type="RefSeq" id="WP_011056929.1">
    <property type="nucleotide sequence ID" value="NC_004113.1"/>
</dbReference>
<protein>
    <submittedName>
        <fullName evidence="1">Tll1086 protein</fullName>
    </submittedName>
</protein>